<evidence type="ECO:0000313" key="2">
    <source>
        <dbReference type="EMBL" id="GAA0716325.1"/>
    </source>
</evidence>
<keyword evidence="1" id="KW-1133">Transmembrane helix</keyword>
<accession>A0ABN1IKP3</accession>
<reference evidence="2 3" key="1">
    <citation type="journal article" date="2019" name="Int. J. Syst. Evol. Microbiol.">
        <title>The Global Catalogue of Microorganisms (GCM) 10K type strain sequencing project: providing services to taxonomists for standard genome sequencing and annotation.</title>
        <authorList>
            <consortium name="The Broad Institute Genomics Platform"/>
            <consortium name="The Broad Institute Genome Sequencing Center for Infectious Disease"/>
            <person name="Wu L."/>
            <person name="Ma J."/>
        </authorList>
    </citation>
    <scope>NUCLEOTIDE SEQUENCE [LARGE SCALE GENOMIC DNA]</scope>
    <source>
        <strain evidence="2 3">JCM 15974</strain>
    </source>
</reference>
<feature type="transmembrane region" description="Helical" evidence="1">
    <location>
        <begin position="20"/>
        <end position="53"/>
    </location>
</feature>
<comment type="caution">
    <text evidence="2">The sequence shown here is derived from an EMBL/GenBank/DDBJ whole genome shotgun (WGS) entry which is preliminary data.</text>
</comment>
<dbReference type="RefSeq" id="WP_343911441.1">
    <property type="nucleotide sequence ID" value="NZ_BAAAGE010000001.1"/>
</dbReference>
<evidence type="ECO:0000256" key="1">
    <source>
        <dbReference type="SAM" id="Phobius"/>
    </source>
</evidence>
<keyword evidence="1" id="KW-0812">Transmembrane</keyword>
<dbReference type="EMBL" id="BAAAGE010000001">
    <property type="protein sequence ID" value="GAA0716325.1"/>
    <property type="molecule type" value="Genomic_DNA"/>
</dbReference>
<organism evidence="2 3">
    <name type="scientific">Aquimarina litoralis</name>
    <dbReference type="NCBI Taxonomy" id="584605"/>
    <lineage>
        <taxon>Bacteria</taxon>
        <taxon>Pseudomonadati</taxon>
        <taxon>Bacteroidota</taxon>
        <taxon>Flavobacteriia</taxon>
        <taxon>Flavobacteriales</taxon>
        <taxon>Flavobacteriaceae</taxon>
        <taxon>Aquimarina</taxon>
    </lineage>
</organism>
<keyword evidence="1" id="KW-0472">Membrane</keyword>
<sequence>MEYKTPKVLEKKPVIAGFDLVTIVVIAVCSILFLFTVFVSFLLSIVFIGIAVVFVKIQKKYPQKGQLSTLLKYNSSIKCVRIEQPLRSLLKTK</sequence>
<dbReference type="Proteomes" id="UP001501758">
    <property type="component" value="Unassembled WGS sequence"/>
</dbReference>
<proteinExistence type="predicted"/>
<name>A0ABN1IKP3_9FLAO</name>
<protein>
    <recommendedName>
        <fullName evidence="4">DUF4133 domain-containing protein</fullName>
    </recommendedName>
</protein>
<evidence type="ECO:0000313" key="3">
    <source>
        <dbReference type="Proteomes" id="UP001501758"/>
    </source>
</evidence>
<evidence type="ECO:0008006" key="4">
    <source>
        <dbReference type="Google" id="ProtNLM"/>
    </source>
</evidence>
<keyword evidence="3" id="KW-1185">Reference proteome</keyword>
<gene>
    <name evidence="2" type="ORF">GCM10009430_11920</name>
</gene>